<reference evidence="2 3" key="1">
    <citation type="journal article" date="2016" name="Mol. Biol. Evol.">
        <title>Comparative Genomics of Early-Diverging Mushroom-Forming Fungi Provides Insights into the Origins of Lignocellulose Decay Capabilities.</title>
        <authorList>
            <person name="Nagy L.G."/>
            <person name="Riley R."/>
            <person name="Tritt A."/>
            <person name="Adam C."/>
            <person name="Daum C."/>
            <person name="Floudas D."/>
            <person name="Sun H."/>
            <person name="Yadav J.S."/>
            <person name="Pangilinan J."/>
            <person name="Larsson K.H."/>
            <person name="Matsuura K."/>
            <person name="Barry K."/>
            <person name="Labutti K."/>
            <person name="Kuo R."/>
            <person name="Ohm R.A."/>
            <person name="Bhattacharya S.S."/>
            <person name="Shirouzu T."/>
            <person name="Yoshinaga Y."/>
            <person name="Martin F.M."/>
            <person name="Grigoriev I.V."/>
            <person name="Hibbett D.S."/>
        </authorList>
    </citation>
    <scope>NUCLEOTIDE SEQUENCE [LARGE SCALE GENOMIC DNA]</scope>
    <source>
        <strain evidence="2 3">HHB12733</strain>
    </source>
</reference>
<evidence type="ECO:0000313" key="3">
    <source>
        <dbReference type="Proteomes" id="UP000076842"/>
    </source>
</evidence>
<dbReference type="EMBL" id="KV423933">
    <property type="protein sequence ID" value="KZT60205.1"/>
    <property type="molecule type" value="Genomic_DNA"/>
</dbReference>
<gene>
    <name evidence="2" type="ORF">CALCODRAFT_507038</name>
</gene>
<evidence type="ECO:0000313" key="2">
    <source>
        <dbReference type="EMBL" id="KZT60205.1"/>
    </source>
</evidence>
<proteinExistence type="predicted"/>
<evidence type="ECO:0000256" key="1">
    <source>
        <dbReference type="SAM" id="MobiDB-lite"/>
    </source>
</evidence>
<name>A0A165I6Y0_9BASI</name>
<accession>A0A165I6Y0</accession>
<dbReference type="InParanoid" id="A0A165I6Y0"/>
<dbReference type="Proteomes" id="UP000076842">
    <property type="component" value="Unassembled WGS sequence"/>
</dbReference>
<sequence>MAPSSVKEGDDLSDRLLFSAPLIQLSLHDNTLGWGAGYSEYPPLNAGKGVKQASRESVQLQSGASEGENRGQVCHVGDTWAANSQVLQRCLEGRNNVRLRKVNDRELNTCEVRHPTGGKKDSLQGYVPEAYQSTRFVVKGILSPNESEVAEVGPLSGQAGEIGIGEFDDSLVEGDDVDPFHNKVGLEVLRQTELDIAGLKLGSEARERASRNVSIDFETFEGCEGRSGQLRPGSGTKDVGERRCIDESQSPKTNAEGKLTGYLPELSRQMRRRSGPITGTRHNADGELADGGGHQAFGYVEITGGMKSNVNLRCVTEEWDMRKVDHCGLYDTDEI</sequence>
<keyword evidence="3" id="KW-1185">Reference proteome</keyword>
<feature type="region of interest" description="Disordered" evidence="1">
    <location>
        <begin position="224"/>
        <end position="258"/>
    </location>
</feature>
<protein>
    <submittedName>
        <fullName evidence="2">Uncharacterized protein</fullName>
    </submittedName>
</protein>
<dbReference type="AlphaFoldDB" id="A0A165I6Y0"/>
<organism evidence="2 3">
    <name type="scientific">Calocera cornea HHB12733</name>
    <dbReference type="NCBI Taxonomy" id="1353952"/>
    <lineage>
        <taxon>Eukaryota</taxon>
        <taxon>Fungi</taxon>
        <taxon>Dikarya</taxon>
        <taxon>Basidiomycota</taxon>
        <taxon>Agaricomycotina</taxon>
        <taxon>Dacrymycetes</taxon>
        <taxon>Dacrymycetales</taxon>
        <taxon>Dacrymycetaceae</taxon>
        <taxon>Calocera</taxon>
    </lineage>
</organism>